<proteinExistence type="predicted"/>
<keyword evidence="1" id="KW-0472">Membrane</keyword>
<organism evidence="2 3">
    <name type="scientific">Eudromia elegans</name>
    <name type="common">Elegant crested-tinamou</name>
    <dbReference type="NCBI Taxonomy" id="8805"/>
    <lineage>
        <taxon>Eukaryota</taxon>
        <taxon>Metazoa</taxon>
        <taxon>Chordata</taxon>
        <taxon>Craniata</taxon>
        <taxon>Vertebrata</taxon>
        <taxon>Euteleostomi</taxon>
        <taxon>Archelosauria</taxon>
        <taxon>Archosauria</taxon>
        <taxon>Dinosauria</taxon>
        <taxon>Saurischia</taxon>
        <taxon>Theropoda</taxon>
        <taxon>Coelurosauria</taxon>
        <taxon>Aves</taxon>
        <taxon>Palaeognathae</taxon>
        <taxon>Tinamiformes</taxon>
        <taxon>Tinamidae</taxon>
        <taxon>Eudromia</taxon>
    </lineage>
</organism>
<evidence type="ECO:0000313" key="2">
    <source>
        <dbReference type="EMBL" id="NXA38622.1"/>
    </source>
</evidence>
<protein>
    <submittedName>
        <fullName evidence="2">CKLF6 protein</fullName>
    </submittedName>
</protein>
<keyword evidence="3" id="KW-1185">Reference proteome</keyword>
<feature type="transmembrane region" description="Helical" evidence="1">
    <location>
        <begin position="67"/>
        <end position="90"/>
    </location>
</feature>
<dbReference type="EMBL" id="VZSX01000079">
    <property type="protein sequence ID" value="NXA38622.1"/>
    <property type="molecule type" value="Genomic_DNA"/>
</dbReference>
<keyword evidence="1" id="KW-1133">Transmembrane helix</keyword>
<dbReference type="AlphaFoldDB" id="A0A7K7VDI0"/>
<keyword evidence="1" id="KW-0812">Transmembrane</keyword>
<comment type="caution">
    <text evidence="2">The sequence shown here is derived from an EMBL/GenBank/DDBJ whole genome shotgun (WGS) entry which is preliminary data.</text>
</comment>
<feature type="non-terminal residue" evidence="2">
    <location>
        <position position="1"/>
    </location>
</feature>
<feature type="non-terminal residue" evidence="2">
    <location>
        <position position="101"/>
    </location>
</feature>
<dbReference type="OrthoDB" id="10028364at2759"/>
<evidence type="ECO:0000256" key="1">
    <source>
        <dbReference type="SAM" id="Phobius"/>
    </source>
</evidence>
<sequence>MENGGVYNETTEPQSKAPRRRCACTLRHLRRWPQRAAKALQALFSLLAVICEEIVENCLRCSGLYFFEFTSCTALLLSLLALCLYCTAAYERFGKENVERV</sequence>
<evidence type="ECO:0000313" key="3">
    <source>
        <dbReference type="Proteomes" id="UP000533954"/>
    </source>
</evidence>
<gene>
    <name evidence="2" type="primary">Cmtm6</name>
    <name evidence="2" type="ORF">EUDELE_R03256</name>
</gene>
<accession>A0A7K7VDI0</accession>
<reference evidence="2 3" key="1">
    <citation type="submission" date="2019-09" db="EMBL/GenBank/DDBJ databases">
        <title>Bird 10,000 Genomes (B10K) Project - Family phase.</title>
        <authorList>
            <person name="Zhang G."/>
        </authorList>
    </citation>
    <scope>NUCLEOTIDE SEQUENCE [LARGE SCALE GENOMIC DNA]</scope>
    <source>
        <strain evidence="2">B10K-LSUMZ-16893</strain>
    </source>
</reference>
<dbReference type="Proteomes" id="UP000533954">
    <property type="component" value="Unassembled WGS sequence"/>
</dbReference>
<name>A0A7K7VDI0_EUDEL</name>